<dbReference type="OrthoDB" id="9810089at2"/>
<evidence type="ECO:0000256" key="9">
    <source>
        <dbReference type="SAM" id="Phobius"/>
    </source>
</evidence>
<evidence type="ECO:0000313" key="13">
    <source>
        <dbReference type="Proteomes" id="UP000325785"/>
    </source>
</evidence>
<comment type="subcellular location">
    <subcellularLocation>
        <location evidence="1">Cell membrane</location>
        <topology evidence="1">Multi-pass membrane protein</topology>
    </subcellularLocation>
</comment>
<keyword evidence="6 9" id="KW-1133">Transmembrane helix</keyword>
<feature type="transmembrane region" description="Helical" evidence="9">
    <location>
        <begin position="262"/>
        <end position="283"/>
    </location>
</feature>
<evidence type="ECO:0000256" key="5">
    <source>
        <dbReference type="ARBA" id="ARBA00022970"/>
    </source>
</evidence>
<evidence type="ECO:0000256" key="1">
    <source>
        <dbReference type="ARBA" id="ARBA00004651"/>
    </source>
</evidence>
<geneLocation type="plasmid" evidence="11">
    <name>pRIdsm_01</name>
</geneLocation>
<dbReference type="PANTHER" id="PTHR11795:SF452">
    <property type="entry name" value="ABC TRANSPORTER PERMEASE PROTEIN"/>
    <property type="match status" value="1"/>
</dbReference>
<evidence type="ECO:0000256" key="7">
    <source>
        <dbReference type="ARBA" id="ARBA00023136"/>
    </source>
</evidence>
<keyword evidence="12" id="KW-1185">Reference proteome</keyword>
<keyword evidence="4 9" id="KW-0812">Transmembrane</keyword>
<evidence type="ECO:0000313" key="12">
    <source>
        <dbReference type="Proteomes" id="UP000051401"/>
    </source>
</evidence>
<dbReference type="GO" id="GO:0005886">
    <property type="term" value="C:plasma membrane"/>
    <property type="evidence" value="ECO:0007669"/>
    <property type="project" value="UniProtKB-SubCell"/>
</dbReference>
<feature type="transmembrane region" description="Helical" evidence="9">
    <location>
        <begin position="69"/>
        <end position="91"/>
    </location>
</feature>
<dbReference type="CDD" id="cd06582">
    <property type="entry name" value="TM_PBP1_LivH_like"/>
    <property type="match status" value="1"/>
</dbReference>
<evidence type="ECO:0000256" key="4">
    <source>
        <dbReference type="ARBA" id="ARBA00022692"/>
    </source>
</evidence>
<dbReference type="AlphaFoldDB" id="A0A0T5P7Q7"/>
<dbReference type="PANTHER" id="PTHR11795">
    <property type="entry name" value="BRANCHED-CHAIN AMINO ACID TRANSPORT SYSTEM PERMEASE PROTEIN LIVH"/>
    <property type="match status" value="1"/>
</dbReference>
<evidence type="ECO:0000256" key="8">
    <source>
        <dbReference type="ARBA" id="ARBA00037998"/>
    </source>
</evidence>
<keyword evidence="11" id="KW-0614">Plasmid</keyword>
<comment type="similarity">
    <text evidence="8">Belongs to the binding-protein-dependent transport system permease family. LivHM subfamily.</text>
</comment>
<proteinExistence type="inferred from homology"/>
<feature type="transmembrane region" description="Helical" evidence="9">
    <location>
        <begin position="103"/>
        <end position="124"/>
    </location>
</feature>
<reference evidence="10 12" key="1">
    <citation type="submission" date="2015-04" db="EMBL/GenBank/DDBJ databases">
        <title>The draft genome sequence of Roseovarius indicus B108T.</title>
        <authorList>
            <person name="Li G."/>
            <person name="Lai Q."/>
            <person name="Shao Z."/>
            <person name="Yan P."/>
        </authorList>
    </citation>
    <scope>NUCLEOTIDE SEQUENCE [LARGE SCALE GENOMIC DNA]</scope>
    <source>
        <strain evidence="10 12">B108</strain>
    </source>
</reference>
<protein>
    <submittedName>
        <fullName evidence="10">ABC transporter permease</fullName>
    </submittedName>
    <submittedName>
        <fullName evidence="11">LIV-I protein H</fullName>
    </submittedName>
</protein>
<dbReference type="InterPro" id="IPR001851">
    <property type="entry name" value="ABC_transp_permease"/>
</dbReference>
<dbReference type="KEGG" id="rid:RIdsm_05582"/>
<feature type="transmembrane region" description="Helical" evidence="9">
    <location>
        <begin position="194"/>
        <end position="216"/>
    </location>
</feature>
<dbReference type="Proteomes" id="UP000325785">
    <property type="component" value="Plasmid pRIdsm_01"/>
</dbReference>
<dbReference type="EMBL" id="CP031599">
    <property type="protein sequence ID" value="QEW29736.1"/>
    <property type="molecule type" value="Genomic_DNA"/>
</dbReference>
<keyword evidence="2" id="KW-0813">Transport</keyword>
<dbReference type="STRING" id="540747.SAMN04488031_1104"/>
<keyword evidence="3" id="KW-1003">Cell membrane</keyword>
<evidence type="ECO:0000256" key="3">
    <source>
        <dbReference type="ARBA" id="ARBA00022475"/>
    </source>
</evidence>
<feature type="transmembrane region" description="Helical" evidence="9">
    <location>
        <begin position="228"/>
        <end position="255"/>
    </location>
</feature>
<feature type="transmembrane region" description="Helical" evidence="9">
    <location>
        <begin position="144"/>
        <end position="165"/>
    </location>
</feature>
<sequence length="293" mass="30435">MELFVQLLANTLQIGAVYVLFALGLTLIFGVMKIVNFAHGAFFTAAALIVTSMVPFATVELGVPLWAGYLLAAFAAIAVVLSIGALVYSIGFQHVLKDLNGSFILSIGLLLILNGAYLAIYGGAPRSVPQVLPGTVNVFGATLTAQRLALVIVAAVVTGGLYLLIERTRLGLALRAVAMDQEAAMLQGIPYRRVALYGFLIGAALAACAGVLMAPINAVTPVSGDEFLIKAFIIIIIGGLGSVTGAITGGLFIAMVESVGGYFFDPSTATLAMFILVIGFLLVRPQGILGNVE</sequence>
<evidence type="ECO:0000256" key="2">
    <source>
        <dbReference type="ARBA" id="ARBA00022448"/>
    </source>
</evidence>
<keyword evidence="7 9" id="KW-0472">Membrane</keyword>
<dbReference type="GO" id="GO:0006865">
    <property type="term" value="P:amino acid transport"/>
    <property type="evidence" value="ECO:0007669"/>
    <property type="project" value="UniProtKB-KW"/>
</dbReference>
<keyword evidence="5" id="KW-0029">Amino-acid transport</keyword>
<dbReference type="InterPro" id="IPR052157">
    <property type="entry name" value="BCAA_transport_permease"/>
</dbReference>
<feature type="transmembrane region" description="Helical" evidence="9">
    <location>
        <begin position="12"/>
        <end position="30"/>
    </location>
</feature>
<dbReference type="Proteomes" id="UP000051401">
    <property type="component" value="Unassembled WGS sequence"/>
</dbReference>
<geneLocation type="plasmid" evidence="13">
    <name>pridsm_01</name>
</geneLocation>
<evidence type="ECO:0000256" key="6">
    <source>
        <dbReference type="ARBA" id="ARBA00022989"/>
    </source>
</evidence>
<dbReference type="GO" id="GO:0022857">
    <property type="term" value="F:transmembrane transporter activity"/>
    <property type="evidence" value="ECO:0007669"/>
    <property type="project" value="InterPro"/>
</dbReference>
<gene>
    <name evidence="11" type="primary">livH_19</name>
    <name evidence="11" type="ORF">RIdsm_05582</name>
    <name evidence="10" type="ORF">XM52_15980</name>
</gene>
<dbReference type="EMBL" id="LAXI01000010">
    <property type="protein sequence ID" value="KRS17060.1"/>
    <property type="molecule type" value="Genomic_DNA"/>
</dbReference>
<evidence type="ECO:0000313" key="10">
    <source>
        <dbReference type="EMBL" id="KRS17060.1"/>
    </source>
</evidence>
<feature type="transmembrane region" description="Helical" evidence="9">
    <location>
        <begin position="37"/>
        <end position="57"/>
    </location>
</feature>
<dbReference type="Pfam" id="PF02653">
    <property type="entry name" value="BPD_transp_2"/>
    <property type="match status" value="1"/>
</dbReference>
<dbReference type="PATRIC" id="fig|540747.5.peg.899"/>
<organism evidence="10 12">
    <name type="scientific">Roseovarius indicus</name>
    <dbReference type="NCBI Taxonomy" id="540747"/>
    <lineage>
        <taxon>Bacteria</taxon>
        <taxon>Pseudomonadati</taxon>
        <taxon>Pseudomonadota</taxon>
        <taxon>Alphaproteobacteria</taxon>
        <taxon>Rhodobacterales</taxon>
        <taxon>Roseobacteraceae</taxon>
        <taxon>Roseovarius</taxon>
    </lineage>
</organism>
<reference evidence="11 13" key="2">
    <citation type="submission" date="2018-08" db="EMBL/GenBank/DDBJ databases">
        <title>Genetic Globetrotter - A new plasmid hitch-hiking vast phylogenetic and geographic distances.</title>
        <authorList>
            <person name="Vollmers J."/>
            <person name="Petersen J."/>
        </authorList>
    </citation>
    <scope>NUCLEOTIDE SEQUENCE [LARGE SCALE GENOMIC DNA]</scope>
    <source>
        <strain evidence="11 13">DSM 26383</strain>
        <plasmid evidence="13">pridsm_01</plasmid>
        <plasmid evidence="11">pRIdsm_01</plasmid>
    </source>
</reference>
<name>A0A0T5P7Q7_9RHOB</name>
<evidence type="ECO:0000313" key="11">
    <source>
        <dbReference type="EMBL" id="QEW29736.1"/>
    </source>
</evidence>
<dbReference type="RefSeq" id="WP_057817273.1">
    <property type="nucleotide sequence ID" value="NZ_CP031599.1"/>
</dbReference>
<accession>A0A0T5P7Q7</accession>